<dbReference type="Proteomes" id="UP001153069">
    <property type="component" value="Unassembled WGS sequence"/>
</dbReference>
<dbReference type="Gene3D" id="3.30.470.20">
    <property type="entry name" value="ATP-grasp fold, B domain"/>
    <property type="match status" value="1"/>
</dbReference>
<evidence type="ECO:0000313" key="2">
    <source>
        <dbReference type="Proteomes" id="UP001153069"/>
    </source>
</evidence>
<name>A0A9N8HTU8_9STRA</name>
<organism evidence="1 2">
    <name type="scientific">Seminavis robusta</name>
    <dbReference type="NCBI Taxonomy" id="568900"/>
    <lineage>
        <taxon>Eukaryota</taxon>
        <taxon>Sar</taxon>
        <taxon>Stramenopiles</taxon>
        <taxon>Ochrophyta</taxon>
        <taxon>Bacillariophyta</taxon>
        <taxon>Bacillariophyceae</taxon>
        <taxon>Bacillariophycidae</taxon>
        <taxon>Naviculales</taxon>
        <taxon>Naviculaceae</taxon>
        <taxon>Seminavis</taxon>
    </lineage>
</organism>
<dbReference type="EMBL" id="CAICTM010001646">
    <property type="protein sequence ID" value="CAB9525237.1"/>
    <property type="molecule type" value="Genomic_DNA"/>
</dbReference>
<dbReference type="AlphaFoldDB" id="A0A9N8HTU8"/>
<comment type="caution">
    <text evidence="1">The sequence shown here is derived from an EMBL/GenBank/DDBJ whole genome shotgun (WGS) entry which is preliminary data.</text>
</comment>
<reference evidence="1" key="1">
    <citation type="submission" date="2020-06" db="EMBL/GenBank/DDBJ databases">
        <authorList>
            <consortium name="Plant Systems Biology data submission"/>
        </authorList>
    </citation>
    <scope>NUCLEOTIDE SEQUENCE</scope>
    <source>
        <strain evidence="1">D6</strain>
    </source>
</reference>
<dbReference type="Pfam" id="PF03133">
    <property type="entry name" value="TTL"/>
    <property type="match status" value="1"/>
</dbReference>
<dbReference type="InterPro" id="IPR004344">
    <property type="entry name" value="TTL/TTLL_fam"/>
</dbReference>
<protein>
    <submittedName>
        <fullName evidence="1">Uncharacterized protein</fullName>
    </submittedName>
</protein>
<evidence type="ECO:0000313" key="1">
    <source>
        <dbReference type="EMBL" id="CAB9525237.1"/>
    </source>
</evidence>
<gene>
    <name evidence="1" type="ORF">SEMRO_1648_G288480.1</name>
</gene>
<dbReference type="OrthoDB" id="202825at2759"/>
<keyword evidence="2" id="KW-1185">Reference proteome</keyword>
<proteinExistence type="predicted"/>
<accession>A0A9N8HTU8</accession>
<sequence>MHPKTLIVCDVQPEVVKKLPQPRLFCDVVNLAVAAARQHGQTRILYTQLKFDSYDTIPPTHPRLGVLRKLPATVKWFTSSDLCIAGTDNNKHQEELILPRTTFLPQADTPWTDAFNDVSTKDHQVTVVGYGPTVQTVCHLLGDILALPNVDIIRECVADETPARCQAFLNHGLLFRETVITMTDYLESLDLLHERIETSMDLPPSAPPPNQYVCDVGRGGHLSLFMPYITNKYGYCQWPTQPWYQEGGLSLIKQYYCPLGRWVIPLCDEPQFGSGPRFFLMGRQFLDEKDLLFDLVPELMPPTFHRLEEAKEYLAAQGKELLWFLKKVNQNGGRAVDVLKTLPTQPLAKDDQLQAHIPRPLLWEGGLKCHVKTYYYLSACQLPNSNDVEWQLYLHDLFYLAVASKPWSTEDLSDECQITTMRLQRLPADHPWRIQWKLSELCPKHLETIMTRAIQQSKLQVPVVNEENSVSETRTFRTLQFEINSADWMLDEDGRIYLIECNGIPVLYDGGQSQPLCTRGLQLYDSLYKKDPQTAVVNDHDLLEDSVDLAMTGKVPATSLWKLVAAIPAVKTT</sequence>